<evidence type="ECO:0000313" key="5">
    <source>
        <dbReference type="Proteomes" id="UP000070433"/>
    </source>
</evidence>
<keyword evidence="2" id="KW-0732">Signal</keyword>
<gene>
    <name evidence="4" type="ORF">UC35_08610</name>
</gene>
<feature type="domain" description="DUF4124" evidence="3">
    <location>
        <begin position="20"/>
        <end position="71"/>
    </location>
</feature>
<protein>
    <recommendedName>
        <fullName evidence="3">DUF4124 domain-containing protein</fullName>
    </recommendedName>
</protein>
<dbReference type="PATRIC" id="fig|94132.3.peg.1754"/>
<evidence type="ECO:0000256" key="1">
    <source>
        <dbReference type="SAM" id="MobiDB-lite"/>
    </source>
</evidence>
<dbReference type="InterPro" id="IPR025392">
    <property type="entry name" value="DUF4124"/>
</dbReference>
<feature type="region of interest" description="Disordered" evidence="1">
    <location>
        <begin position="195"/>
        <end position="222"/>
    </location>
</feature>
<dbReference type="Proteomes" id="UP000070433">
    <property type="component" value="Chromosome"/>
</dbReference>
<keyword evidence="5" id="KW-1185">Reference proteome</keyword>
<proteinExistence type="predicted"/>
<organism evidence="4 5">
    <name type="scientific">Ramlibacter tataouinensis</name>
    <dbReference type="NCBI Taxonomy" id="94132"/>
    <lineage>
        <taxon>Bacteria</taxon>
        <taxon>Pseudomonadati</taxon>
        <taxon>Pseudomonadota</taxon>
        <taxon>Betaproteobacteria</taxon>
        <taxon>Burkholderiales</taxon>
        <taxon>Comamonadaceae</taxon>
        <taxon>Ramlibacter</taxon>
    </lineage>
</organism>
<evidence type="ECO:0000259" key="3">
    <source>
        <dbReference type="Pfam" id="PF13511"/>
    </source>
</evidence>
<name>A0A127JSG8_9BURK</name>
<dbReference type="SUPFAM" id="SSF90257">
    <property type="entry name" value="Myosin rod fragments"/>
    <property type="match status" value="1"/>
</dbReference>
<dbReference type="AlphaFoldDB" id="A0A127JSG8"/>
<reference evidence="4 5" key="1">
    <citation type="journal article" date="2014" name="Int. J. Syst. Evol. Microbiol.">
        <title>Ramlibacter solisilvae sp. nov., isolated from forest soil, and emended description of the genus Ramlibacter.</title>
        <authorList>
            <person name="Lee H.J."/>
            <person name="Lee S.H."/>
            <person name="Lee S.S."/>
            <person name="Lee J.S."/>
            <person name="Kim Y."/>
            <person name="Kim S.C."/>
            <person name="Jeon C.O."/>
        </authorList>
    </citation>
    <scope>NUCLEOTIDE SEQUENCE [LARGE SCALE GENOMIC DNA]</scope>
    <source>
        <strain evidence="4 5">5-10</strain>
    </source>
</reference>
<evidence type="ECO:0000256" key="2">
    <source>
        <dbReference type="SAM" id="SignalP"/>
    </source>
</evidence>
<sequence length="222" mass="24832">MQAMDVRRCLIRFTIAGTAAVVAQAATAQGSIFSCVDAKGRRLTSDRPIAECNDREQQELSPGGRVVRKLGPSLSADERAAEDEKARKAAEERNRQAEEKKRARALLARYPDPAAHDRERSAQLATVDTVIATANRRVADLGVERRKLDTELEFFKGDVSRAPPKFKRQVEDLEQQLAAQKRFIVNQEGEKQRINARFDEERGRLKEPWAQHKADAAASAAR</sequence>
<evidence type="ECO:0000313" key="4">
    <source>
        <dbReference type="EMBL" id="AMO22934.1"/>
    </source>
</evidence>
<feature type="signal peptide" evidence="2">
    <location>
        <begin position="1"/>
        <end position="25"/>
    </location>
</feature>
<dbReference type="PROSITE" id="PS51257">
    <property type="entry name" value="PROKAR_LIPOPROTEIN"/>
    <property type="match status" value="1"/>
</dbReference>
<feature type="region of interest" description="Disordered" evidence="1">
    <location>
        <begin position="54"/>
        <end position="102"/>
    </location>
</feature>
<dbReference type="EMBL" id="CP010951">
    <property type="protein sequence ID" value="AMO22934.1"/>
    <property type="molecule type" value="Genomic_DNA"/>
</dbReference>
<feature type="chain" id="PRO_5007449696" description="DUF4124 domain-containing protein" evidence="2">
    <location>
        <begin position="26"/>
        <end position="222"/>
    </location>
</feature>
<feature type="compositionally biased region" description="Basic and acidic residues" evidence="1">
    <location>
        <begin position="76"/>
        <end position="101"/>
    </location>
</feature>
<dbReference type="Pfam" id="PF13511">
    <property type="entry name" value="DUF4124"/>
    <property type="match status" value="1"/>
</dbReference>
<accession>A0A127JSG8</accession>
<feature type="compositionally biased region" description="Basic and acidic residues" evidence="1">
    <location>
        <begin position="195"/>
        <end position="215"/>
    </location>
</feature>